<organism evidence="3 4">
    <name type="scientific">Alteribacillus persepolensis</name>
    <dbReference type="NCBI Taxonomy" id="568899"/>
    <lineage>
        <taxon>Bacteria</taxon>
        <taxon>Bacillati</taxon>
        <taxon>Bacillota</taxon>
        <taxon>Bacilli</taxon>
        <taxon>Bacillales</taxon>
        <taxon>Bacillaceae</taxon>
        <taxon>Alteribacillus</taxon>
    </lineage>
</organism>
<dbReference type="InterPro" id="IPR001943">
    <property type="entry name" value="UVR_dom"/>
</dbReference>
<accession>A0A1G8HHA0</accession>
<proteinExistence type="predicted"/>
<feature type="domain" description="UVR" evidence="2">
    <location>
        <begin position="138"/>
        <end position="173"/>
    </location>
</feature>
<sequence length="181" mass="20584">MLCEECQQRQAALHFTKIINGKKEEMHLCEECARDKGEHIPGSNSYSIHDLLSGLLNFEQPMGNSDSYPSRASVPKQLVCESCGLSYERFAKTGRFGCSNCYKAFDPKLDPIFKRVHSGNVRHAGKVPKRAGGRLQIKNQIEKLRKELQHHIEKEEFEEAAKVRDKIRDLNKDIQDGKGDV</sequence>
<evidence type="ECO:0000313" key="3">
    <source>
        <dbReference type="EMBL" id="SDI05975.1"/>
    </source>
</evidence>
<dbReference type="GO" id="GO:1990169">
    <property type="term" value="P:stress response to copper ion"/>
    <property type="evidence" value="ECO:0007669"/>
    <property type="project" value="TreeGrafter"/>
</dbReference>
<dbReference type="PANTHER" id="PTHR38430:SF1">
    <property type="entry name" value="PROTEIN-ARGININE KINASE ACTIVATOR PROTEIN"/>
    <property type="match status" value="1"/>
</dbReference>
<dbReference type="SUPFAM" id="SSF46600">
    <property type="entry name" value="C-terminal UvrC-binding domain of UvrB"/>
    <property type="match status" value="1"/>
</dbReference>
<dbReference type="GO" id="GO:1990170">
    <property type="term" value="P:stress response to cadmium ion"/>
    <property type="evidence" value="ECO:0007669"/>
    <property type="project" value="TreeGrafter"/>
</dbReference>
<dbReference type="EMBL" id="FNDK01000020">
    <property type="protein sequence ID" value="SDI05975.1"/>
    <property type="molecule type" value="Genomic_DNA"/>
</dbReference>
<dbReference type="OrthoDB" id="9788704at2"/>
<keyword evidence="4" id="KW-1185">Reference proteome</keyword>
<dbReference type="STRING" id="568899.SAMN05192534_1207"/>
<dbReference type="PANTHER" id="PTHR38430">
    <property type="entry name" value="PROTEIN-ARGININE KINASE ACTIVATOR PROTEIN"/>
    <property type="match status" value="1"/>
</dbReference>
<evidence type="ECO:0000259" key="2">
    <source>
        <dbReference type="PROSITE" id="PS50151"/>
    </source>
</evidence>
<dbReference type="Proteomes" id="UP000199163">
    <property type="component" value="Unassembled WGS sequence"/>
</dbReference>
<keyword evidence="3" id="KW-0418">Kinase</keyword>
<keyword evidence="1" id="KW-0175">Coiled coil</keyword>
<dbReference type="GO" id="GO:0050897">
    <property type="term" value="F:cobalt ion binding"/>
    <property type="evidence" value="ECO:0007669"/>
    <property type="project" value="TreeGrafter"/>
</dbReference>
<protein>
    <submittedName>
        <fullName evidence="3">Protein arginine kinase activator</fullName>
    </submittedName>
</protein>
<evidence type="ECO:0000256" key="1">
    <source>
        <dbReference type="SAM" id="Coils"/>
    </source>
</evidence>
<dbReference type="GO" id="GO:0046870">
    <property type="term" value="F:cadmium ion binding"/>
    <property type="evidence" value="ECO:0007669"/>
    <property type="project" value="TreeGrafter"/>
</dbReference>
<feature type="coiled-coil region" evidence="1">
    <location>
        <begin position="134"/>
        <end position="161"/>
    </location>
</feature>
<dbReference type="InterPro" id="IPR036876">
    <property type="entry name" value="UVR_dom_sf"/>
</dbReference>
<dbReference type="Gene3D" id="4.10.860.10">
    <property type="entry name" value="UVR domain"/>
    <property type="match status" value="1"/>
</dbReference>
<dbReference type="GO" id="GO:0008270">
    <property type="term" value="F:zinc ion binding"/>
    <property type="evidence" value="ECO:0007669"/>
    <property type="project" value="TreeGrafter"/>
</dbReference>
<evidence type="ECO:0000313" key="4">
    <source>
        <dbReference type="Proteomes" id="UP000199163"/>
    </source>
</evidence>
<keyword evidence="3" id="KW-0808">Transferase</keyword>
<dbReference type="InterPro" id="IPR025542">
    <property type="entry name" value="YacH"/>
</dbReference>
<gene>
    <name evidence="3" type="ORF">SAMN05192534_1207</name>
</gene>
<dbReference type="AlphaFoldDB" id="A0A1G8HHA0"/>
<name>A0A1G8HHA0_9BACI</name>
<dbReference type="Pfam" id="PF02151">
    <property type="entry name" value="UVR"/>
    <property type="match status" value="1"/>
</dbReference>
<reference evidence="3 4" key="1">
    <citation type="submission" date="2016-10" db="EMBL/GenBank/DDBJ databases">
        <authorList>
            <person name="de Groot N.N."/>
        </authorList>
    </citation>
    <scope>NUCLEOTIDE SEQUENCE [LARGE SCALE GENOMIC DNA]</scope>
    <source>
        <strain evidence="3 4">DSM 21632</strain>
    </source>
</reference>
<dbReference type="RefSeq" id="WP_091275092.1">
    <property type="nucleotide sequence ID" value="NZ_FNDK01000020.1"/>
</dbReference>
<dbReference type="PROSITE" id="PS50151">
    <property type="entry name" value="UVR"/>
    <property type="match status" value="1"/>
</dbReference>
<dbReference type="GO" id="GO:0016301">
    <property type="term" value="F:kinase activity"/>
    <property type="evidence" value="ECO:0007669"/>
    <property type="project" value="UniProtKB-KW"/>
</dbReference>
<dbReference type="GO" id="GO:0005507">
    <property type="term" value="F:copper ion binding"/>
    <property type="evidence" value="ECO:0007669"/>
    <property type="project" value="TreeGrafter"/>
</dbReference>
<dbReference type="PIRSF" id="PIRSF015034">
    <property type="entry name" value="YacH"/>
    <property type="match status" value="1"/>
</dbReference>